<name>A0A1G2LUG6_9BACT</name>
<keyword evidence="3" id="KW-0375">Hydrogen ion transport</keyword>
<evidence type="ECO:0000313" key="7">
    <source>
        <dbReference type="EMBL" id="OHA14451.1"/>
    </source>
</evidence>
<evidence type="ECO:0000256" key="3">
    <source>
        <dbReference type="ARBA" id="ARBA00022781"/>
    </source>
</evidence>
<evidence type="ECO:0000313" key="8">
    <source>
        <dbReference type="Proteomes" id="UP000177171"/>
    </source>
</evidence>
<comment type="subcellular location">
    <subcellularLocation>
        <location evidence="1">Membrane</location>
    </subcellularLocation>
</comment>
<accession>A0A1G2LUG6</accession>
<dbReference type="Pfam" id="PF00213">
    <property type="entry name" value="OSCP"/>
    <property type="match status" value="1"/>
</dbReference>
<dbReference type="EMBL" id="MHQY01000007">
    <property type="protein sequence ID" value="OHA14451.1"/>
    <property type="molecule type" value="Genomic_DNA"/>
</dbReference>
<evidence type="ECO:0000256" key="5">
    <source>
        <dbReference type="ARBA" id="ARBA00023136"/>
    </source>
</evidence>
<dbReference type="InterPro" id="IPR000711">
    <property type="entry name" value="ATPase_OSCP/dsu"/>
</dbReference>
<evidence type="ECO:0000256" key="1">
    <source>
        <dbReference type="ARBA" id="ARBA00004370"/>
    </source>
</evidence>
<dbReference type="InterPro" id="IPR038495">
    <property type="entry name" value="ATPase_E_C"/>
</dbReference>
<organism evidence="7 8">
    <name type="scientific">Candidatus Sungbacteria bacterium RIFCSPLOWO2_12_FULL_41_11</name>
    <dbReference type="NCBI Taxonomy" id="1802286"/>
    <lineage>
        <taxon>Bacteria</taxon>
        <taxon>Candidatus Sungiibacteriota</taxon>
    </lineage>
</organism>
<dbReference type="Gene3D" id="3.30.2320.30">
    <property type="entry name" value="ATP synthase, E subunit, C-terminal"/>
    <property type="match status" value="1"/>
</dbReference>
<keyword evidence="6" id="KW-0066">ATP synthesis</keyword>
<comment type="caution">
    <text evidence="7">The sequence shown here is derived from an EMBL/GenBank/DDBJ whole genome shotgun (WGS) entry which is preliminary data.</text>
</comment>
<reference evidence="7 8" key="1">
    <citation type="journal article" date="2016" name="Nat. Commun.">
        <title>Thousands of microbial genomes shed light on interconnected biogeochemical processes in an aquifer system.</title>
        <authorList>
            <person name="Anantharaman K."/>
            <person name="Brown C.T."/>
            <person name="Hug L.A."/>
            <person name="Sharon I."/>
            <person name="Castelle C.J."/>
            <person name="Probst A.J."/>
            <person name="Thomas B.C."/>
            <person name="Singh A."/>
            <person name="Wilkins M.J."/>
            <person name="Karaoz U."/>
            <person name="Brodie E.L."/>
            <person name="Williams K.H."/>
            <person name="Hubbard S.S."/>
            <person name="Banfield J.F."/>
        </authorList>
    </citation>
    <scope>NUCLEOTIDE SEQUENCE [LARGE SCALE GENOMIC DNA]</scope>
</reference>
<evidence type="ECO:0000256" key="6">
    <source>
        <dbReference type="ARBA" id="ARBA00023310"/>
    </source>
</evidence>
<keyword evidence="5" id="KW-0472">Membrane</keyword>
<dbReference type="GO" id="GO:0046933">
    <property type="term" value="F:proton-transporting ATP synthase activity, rotational mechanism"/>
    <property type="evidence" value="ECO:0007669"/>
    <property type="project" value="InterPro"/>
</dbReference>
<proteinExistence type="predicted"/>
<evidence type="ECO:0000256" key="2">
    <source>
        <dbReference type="ARBA" id="ARBA00022448"/>
    </source>
</evidence>
<gene>
    <name evidence="7" type="ORF">A3G49_06400</name>
</gene>
<protein>
    <submittedName>
        <fullName evidence="7">Uncharacterized protein</fullName>
    </submittedName>
</protein>
<dbReference type="GO" id="GO:0016020">
    <property type="term" value="C:membrane"/>
    <property type="evidence" value="ECO:0007669"/>
    <property type="project" value="UniProtKB-SubCell"/>
</dbReference>
<sequence length="122" mass="14144">MKYQSKIYARAFLGAYEKKSAPETVRRFLGLVRKNGDFSKLPKILYDFKKLYNKNHGIKEVKVEIAREDKSIINQVKEILKLKQEPEVEIKKEILGGVIVSIDDEVIVDGSIKSRIDNMFRN</sequence>
<dbReference type="AlphaFoldDB" id="A0A1G2LUG6"/>
<keyword evidence="4" id="KW-0406">Ion transport</keyword>
<evidence type="ECO:0000256" key="4">
    <source>
        <dbReference type="ARBA" id="ARBA00023065"/>
    </source>
</evidence>
<keyword evidence="2" id="KW-0813">Transport</keyword>
<dbReference type="Proteomes" id="UP000177171">
    <property type="component" value="Unassembled WGS sequence"/>
</dbReference>